<keyword evidence="7" id="KW-0256">Endoplasmic reticulum</keyword>
<sequence>MADLCCHRRTILAVLLVCLTLFGSLLVQWPSMRNTCLRPKLAKSDVPVNITNTTILVWYWAFGATQILRGNVCKDRYGIPNCILSDDRSLFPQADFVIFHNRELMTGQQTLPLNLTRPHKQRWVWFSEESPANNGDLKPFAGQFNYTMFYRHDADFFTPYGWLEPHTVGTGMTVEDFIPKNKSSLACWIVSNFKAKYERTLIYNKLKKVIPVDLYGGAVHRRLPRKALLSTISHCYFYLAFENSIFEDYITEKLWRNAFGGGAVPVVLGPPRKNYETMIPKDSFIHVDDFSSIEELGEFLKKLAGDRERYATYFKWKLNYTVVRHSNWLLEPYCKICTKLTTLQTPKVYWDLQAWEWKKVEGQQSINQSINQSILIFL</sequence>
<evidence type="ECO:0000256" key="10">
    <source>
        <dbReference type="ARBA" id="ARBA00023136"/>
    </source>
</evidence>
<dbReference type="AlphaFoldDB" id="A0ABD1J4I2"/>
<evidence type="ECO:0000313" key="19">
    <source>
        <dbReference type="Proteomes" id="UP001591681"/>
    </source>
</evidence>
<dbReference type="EC" id="2.4.1.-" evidence="15"/>
<evidence type="ECO:0000256" key="4">
    <source>
        <dbReference type="ARBA" id="ARBA00022676"/>
    </source>
</evidence>
<evidence type="ECO:0000256" key="5">
    <source>
        <dbReference type="ARBA" id="ARBA00022679"/>
    </source>
</evidence>
<keyword evidence="4 15" id="KW-0328">Glycosyltransferase</keyword>
<evidence type="ECO:0000256" key="8">
    <source>
        <dbReference type="ARBA" id="ARBA00022968"/>
    </source>
</evidence>
<comment type="function">
    <text evidence="14">Protein O-fucosyltransferase that specifically catalyzes O-fucosylation of serine or threonine residues in EMI domains of target proteins. Attaches fucose through an O-glycosidic linkage. O-fucosylation of EMI domain-containing proteins may be required for facilitating protein folding and secretion.</text>
</comment>
<keyword evidence="11" id="KW-0325">Glycoprotein</keyword>
<protein>
    <recommendedName>
        <fullName evidence="15">Fucosyltransferase</fullName>
        <ecNumber evidence="15">2.4.1.-</ecNumber>
    </recommendedName>
</protein>
<evidence type="ECO:0000256" key="15">
    <source>
        <dbReference type="RuleBase" id="RU003832"/>
    </source>
</evidence>
<comment type="caution">
    <text evidence="18">The sequence shown here is derived from an EMBL/GenBank/DDBJ whole genome shotgun (WGS) entry which is preliminary data.</text>
</comment>
<keyword evidence="19" id="KW-1185">Reference proteome</keyword>
<dbReference type="EMBL" id="JBHFQA010000019">
    <property type="protein sequence ID" value="KAL2082085.1"/>
    <property type="molecule type" value="Genomic_DNA"/>
</dbReference>
<dbReference type="GO" id="GO:0005789">
    <property type="term" value="C:endoplasmic reticulum membrane"/>
    <property type="evidence" value="ECO:0007669"/>
    <property type="project" value="UniProtKB-SubCell"/>
</dbReference>
<dbReference type="PANTHER" id="PTHR11929:SF12">
    <property type="entry name" value="ALPHA-(1,3)-FUCOSYLTRANSFERASE 7"/>
    <property type="match status" value="1"/>
</dbReference>
<evidence type="ECO:0000256" key="3">
    <source>
        <dbReference type="ARBA" id="ARBA00008919"/>
    </source>
</evidence>
<comment type="subcellular location">
    <subcellularLocation>
        <location evidence="1">Endoplasmic reticulum membrane</location>
        <topology evidence="1">Single-pass type II membrane protein</topology>
    </subcellularLocation>
    <subcellularLocation>
        <location evidence="15">Golgi apparatus</location>
        <location evidence="15">Golgi stack membrane</location>
        <topology evidence="15">Single-pass type II membrane protein</topology>
    </subcellularLocation>
</comment>
<dbReference type="InterPro" id="IPR038577">
    <property type="entry name" value="GT10-like_C_sf"/>
</dbReference>
<evidence type="ECO:0000256" key="1">
    <source>
        <dbReference type="ARBA" id="ARBA00004648"/>
    </source>
</evidence>
<feature type="domain" description="Fucosyltransferase C-terminal" evidence="16">
    <location>
        <begin position="180"/>
        <end position="355"/>
    </location>
</feature>
<evidence type="ECO:0000256" key="12">
    <source>
        <dbReference type="ARBA" id="ARBA00047273"/>
    </source>
</evidence>
<comment type="catalytic activity">
    <reaction evidence="13">
        <text>L-seryl-[protein] + GDP-beta-L-fucose = 3-O-(alpha-L-fucosyl)-L-seryl-[protein] + GDP + H(+)</text>
        <dbReference type="Rhea" id="RHEA:63644"/>
        <dbReference type="Rhea" id="RHEA-COMP:9863"/>
        <dbReference type="Rhea" id="RHEA-COMP:17914"/>
        <dbReference type="ChEBI" id="CHEBI:15378"/>
        <dbReference type="ChEBI" id="CHEBI:29999"/>
        <dbReference type="ChEBI" id="CHEBI:57273"/>
        <dbReference type="ChEBI" id="CHEBI:58189"/>
        <dbReference type="ChEBI" id="CHEBI:189632"/>
        <dbReference type="EC" id="2.4.1.221"/>
    </reaction>
    <physiologicalReaction direction="left-to-right" evidence="13">
        <dbReference type="Rhea" id="RHEA:63645"/>
    </physiologicalReaction>
</comment>
<evidence type="ECO:0000259" key="17">
    <source>
        <dbReference type="Pfam" id="PF17039"/>
    </source>
</evidence>
<keyword evidence="9" id="KW-1133">Transmembrane helix</keyword>
<keyword evidence="15" id="KW-0333">Golgi apparatus</keyword>
<evidence type="ECO:0000256" key="13">
    <source>
        <dbReference type="ARBA" id="ARBA00048647"/>
    </source>
</evidence>
<dbReference type="FunFam" id="3.40.50.11660:FF:000002">
    <property type="entry name" value="Alpha-(1,3)-fucosyltransferase"/>
    <property type="match status" value="1"/>
</dbReference>
<proteinExistence type="inferred from homology"/>
<comment type="catalytic activity">
    <reaction evidence="12">
        <text>L-threonyl-[protein] + GDP-beta-L-fucose = 3-O-(alpha-L-fucosyl)-L-threonyl-[protein] + GDP + H(+)</text>
        <dbReference type="Rhea" id="RHEA:70491"/>
        <dbReference type="Rhea" id="RHEA-COMP:11060"/>
        <dbReference type="Rhea" id="RHEA-COMP:17915"/>
        <dbReference type="ChEBI" id="CHEBI:15378"/>
        <dbReference type="ChEBI" id="CHEBI:30013"/>
        <dbReference type="ChEBI" id="CHEBI:57273"/>
        <dbReference type="ChEBI" id="CHEBI:58189"/>
        <dbReference type="ChEBI" id="CHEBI:189631"/>
        <dbReference type="EC" id="2.4.1.221"/>
    </reaction>
    <physiologicalReaction direction="left-to-right" evidence="12">
        <dbReference type="Rhea" id="RHEA:70492"/>
    </physiologicalReaction>
</comment>
<dbReference type="GO" id="GO:0032580">
    <property type="term" value="C:Golgi cisterna membrane"/>
    <property type="evidence" value="ECO:0007669"/>
    <property type="project" value="UniProtKB-SubCell"/>
</dbReference>
<dbReference type="InterPro" id="IPR031481">
    <property type="entry name" value="Glyco_tran_10_N"/>
</dbReference>
<dbReference type="Pfam" id="PF17039">
    <property type="entry name" value="Glyco_tran_10_N"/>
    <property type="match status" value="1"/>
</dbReference>
<evidence type="ECO:0000256" key="9">
    <source>
        <dbReference type="ARBA" id="ARBA00022989"/>
    </source>
</evidence>
<comment type="similarity">
    <text evidence="3 15">Belongs to the glycosyltransferase 10 family.</text>
</comment>
<organism evidence="18 19">
    <name type="scientific">Coilia grayii</name>
    <name type="common">Gray's grenadier anchovy</name>
    <dbReference type="NCBI Taxonomy" id="363190"/>
    <lineage>
        <taxon>Eukaryota</taxon>
        <taxon>Metazoa</taxon>
        <taxon>Chordata</taxon>
        <taxon>Craniata</taxon>
        <taxon>Vertebrata</taxon>
        <taxon>Euteleostomi</taxon>
        <taxon>Actinopterygii</taxon>
        <taxon>Neopterygii</taxon>
        <taxon>Teleostei</taxon>
        <taxon>Clupei</taxon>
        <taxon>Clupeiformes</taxon>
        <taxon>Clupeoidei</taxon>
        <taxon>Engraulidae</taxon>
        <taxon>Coilinae</taxon>
        <taxon>Coilia</taxon>
    </lineage>
</organism>
<comment type="pathway">
    <text evidence="2">Protein modification; protein glycosylation.</text>
</comment>
<evidence type="ECO:0000256" key="14">
    <source>
        <dbReference type="ARBA" id="ARBA00058658"/>
    </source>
</evidence>
<keyword evidence="8" id="KW-0735">Signal-anchor</keyword>
<name>A0ABD1J4I2_9TELE</name>
<evidence type="ECO:0000256" key="6">
    <source>
        <dbReference type="ARBA" id="ARBA00022692"/>
    </source>
</evidence>
<dbReference type="Pfam" id="PF00852">
    <property type="entry name" value="Glyco_transf_10"/>
    <property type="match status" value="1"/>
</dbReference>
<evidence type="ECO:0000259" key="16">
    <source>
        <dbReference type="Pfam" id="PF00852"/>
    </source>
</evidence>
<keyword evidence="6 15" id="KW-0812">Transmembrane</keyword>
<dbReference type="PANTHER" id="PTHR11929">
    <property type="entry name" value="ALPHA- 1,3 -FUCOSYLTRANSFERASE"/>
    <property type="match status" value="1"/>
</dbReference>
<keyword evidence="5 15" id="KW-0808">Transferase</keyword>
<dbReference type="Gene3D" id="3.40.50.11660">
    <property type="entry name" value="Glycosyl transferase family 10, C-terminal domain"/>
    <property type="match status" value="1"/>
</dbReference>
<dbReference type="InterPro" id="IPR055270">
    <property type="entry name" value="Glyco_tran_10_C"/>
</dbReference>
<dbReference type="Proteomes" id="UP001591681">
    <property type="component" value="Unassembled WGS sequence"/>
</dbReference>
<feature type="domain" description="Fucosyltransferase N-terminal" evidence="17">
    <location>
        <begin position="52"/>
        <end position="161"/>
    </location>
</feature>
<dbReference type="InterPro" id="IPR001503">
    <property type="entry name" value="Glyco_trans_10"/>
</dbReference>
<evidence type="ECO:0000256" key="7">
    <source>
        <dbReference type="ARBA" id="ARBA00022824"/>
    </source>
</evidence>
<evidence type="ECO:0000313" key="18">
    <source>
        <dbReference type="EMBL" id="KAL2082085.1"/>
    </source>
</evidence>
<evidence type="ECO:0000256" key="11">
    <source>
        <dbReference type="ARBA" id="ARBA00023180"/>
    </source>
</evidence>
<evidence type="ECO:0000256" key="2">
    <source>
        <dbReference type="ARBA" id="ARBA00004922"/>
    </source>
</evidence>
<keyword evidence="10" id="KW-0472">Membrane</keyword>
<accession>A0ABD1J4I2</accession>
<gene>
    <name evidence="18" type="ORF">ACEWY4_021903</name>
</gene>
<dbReference type="SUPFAM" id="SSF53756">
    <property type="entry name" value="UDP-Glycosyltransferase/glycogen phosphorylase"/>
    <property type="match status" value="1"/>
</dbReference>
<dbReference type="GO" id="GO:0046922">
    <property type="term" value="F:peptide-O-fucosyltransferase activity"/>
    <property type="evidence" value="ECO:0007669"/>
    <property type="project" value="UniProtKB-EC"/>
</dbReference>
<reference evidence="18 19" key="1">
    <citation type="submission" date="2024-09" db="EMBL/GenBank/DDBJ databases">
        <title>A chromosome-level genome assembly of Gray's grenadier anchovy, Coilia grayii.</title>
        <authorList>
            <person name="Fu Z."/>
        </authorList>
    </citation>
    <scope>NUCLEOTIDE SEQUENCE [LARGE SCALE GENOMIC DNA]</scope>
    <source>
        <strain evidence="18">G4</strain>
        <tissue evidence="18">Muscle</tissue>
    </source>
</reference>